<feature type="signal peptide" evidence="1">
    <location>
        <begin position="1"/>
        <end position="21"/>
    </location>
</feature>
<dbReference type="Proteomes" id="UP000199138">
    <property type="component" value="Unassembled WGS sequence"/>
</dbReference>
<accession>A0A1I7F2R7</accession>
<name>A0A1I7F2R7_9FLAO</name>
<keyword evidence="1" id="KW-0732">Signal</keyword>
<dbReference type="OrthoDB" id="5381604at2"/>
<dbReference type="SMART" id="SM00089">
    <property type="entry name" value="PKD"/>
    <property type="match status" value="2"/>
</dbReference>
<evidence type="ECO:0000259" key="2">
    <source>
        <dbReference type="PROSITE" id="PS50093"/>
    </source>
</evidence>
<dbReference type="SUPFAM" id="SSF49785">
    <property type="entry name" value="Galactose-binding domain-like"/>
    <property type="match status" value="1"/>
</dbReference>
<proteinExistence type="predicted"/>
<dbReference type="InterPro" id="IPR035986">
    <property type="entry name" value="PKD_dom_sf"/>
</dbReference>
<evidence type="ECO:0000313" key="3">
    <source>
        <dbReference type="EMBL" id="SFU30399.1"/>
    </source>
</evidence>
<dbReference type="InterPro" id="IPR000601">
    <property type="entry name" value="PKD_dom"/>
</dbReference>
<gene>
    <name evidence="3" type="ORF">SAMN05216480_101566</name>
</gene>
<dbReference type="AlphaFoldDB" id="A0A1I7F2R7"/>
<dbReference type="InterPro" id="IPR022409">
    <property type="entry name" value="PKD/Chitinase_dom"/>
</dbReference>
<dbReference type="InterPro" id="IPR013783">
    <property type="entry name" value="Ig-like_fold"/>
</dbReference>
<evidence type="ECO:0000313" key="4">
    <source>
        <dbReference type="Proteomes" id="UP000199138"/>
    </source>
</evidence>
<evidence type="ECO:0000256" key="1">
    <source>
        <dbReference type="SAM" id="SignalP"/>
    </source>
</evidence>
<keyword evidence="4" id="KW-1185">Reference proteome</keyword>
<reference evidence="3 4" key="1">
    <citation type="submission" date="2016-10" db="EMBL/GenBank/DDBJ databases">
        <authorList>
            <person name="de Groot N.N."/>
        </authorList>
    </citation>
    <scope>NUCLEOTIDE SEQUENCE [LARGE SCALE GENOMIC DNA]</scope>
    <source>
        <strain evidence="3 4">CGMCC 1.12333</strain>
    </source>
</reference>
<dbReference type="PROSITE" id="PS50093">
    <property type="entry name" value="PKD"/>
    <property type="match status" value="1"/>
</dbReference>
<feature type="chain" id="PRO_5011785826" description="PKD domain-containing protein" evidence="1">
    <location>
        <begin position="22"/>
        <end position="517"/>
    </location>
</feature>
<organism evidence="3 4">
    <name type="scientific">Pustulibacterium marinum</name>
    <dbReference type="NCBI Taxonomy" id="1224947"/>
    <lineage>
        <taxon>Bacteria</taxon>
        <taxon>Pseudomonadati</taxon>
        <taxon>Bacteroidota</taxon>
        <taxon>Flavobacteriia</taxon>
        <taxon>Flavobacteriales</taxon>
        <taxon>Flavobacteriaceae</taxon>
        <taxon>Pustulibacterium</taxon>
    </lineage>
</organism>
<dbReference type="SUPFAM" id="SSF49299">
    <property type="entry name" value="PKD domain"/>
    <property type="match status" value="1"/>
</dbReference>
<sequence length="517" mass="55459">MKNITYICAFVLALFATSCSDDEDNIDFINDVNPPSNISALFTITQDNSGLVTIAPKGEGVGTYMVDFGDGTSDAAEVAVGNSVEHSYTEGVYDVTITGVGVTGKTTSTVMPLTVSFIAPENFMVNIAQTTGDTFSIDVSASADYETYFAVWFGDVEDEEPTAFMEGETITHTYAAVGTYTVTVVAYSGGAATVSYTQEVVIANPLLLPITFENTTLSYEFSDFGGVASSVVANPDISGINLSATVGQSIKTAGAEVWGGTLLTLGDPIDFSTNQMFRVKTWSPIAGATVKLKVENLADGNIAYEVDQTTTVANEWEYLTFDFSGIDTAQEYSKVVIFFDFGNNGAGDTFYFDDVYLTDGAAPKILPLTFESTTLDYGYGDFGNAYASKVANPDMTGLNTSDNVTKVTKVVGAETWAGTAILLTEPIDFTTYQKVKVKVWSPQAGIPVLFKMENASNSAIATELSVNTTVSNQWEELVFDFTGIDNNNAYQNVVLFFDFGTAGTGTDYYFDDVELTN</sequence>
<dbReference type="InterPro" id="IPR008979">
    <property type="entry name" value="Galactose-bd-like_sf"/>
</dbReference>
<feature type="domain" description="PKD" evidence="2">
    <location>
        <begin position="153"/>
        <end position="202"/>
    </location>
</feature>
<dbReference type="Pfam" id="PF18911">
    <property type="entry name" value="PKD_4"/>
    <property type="match status" value="1"/>
</dbReference>
<dbReference type="STRING" id="1224947.SAMN05216480_101566"/>
<dbReference type="Gene3D" id="2.60.120.260">
    <property type="entry name" value="Galactose-binding domain-like"/>
    <property type="match status" value="2"/>
</dbReference>
<dbReference type="CDD" id="cd00146">
    <property type="entry name" value="PKD"/>
    <property type="match status" value="1"/>
</dbReference>
<dbReference type="RefSeq" id="WP_093022738.1">
    <property type="nucleotide sequence ID" value="NZ_FPBK01000001.1"/>
</dbReference>
<dbReference type="EMBL" id="FPBK01000001">
    <property type="protein sequence ID" value="SFU30399.1"/>
    <property type="molecule type" value="Genomic_DNA"/>
</dbReference>
<protein>
    <recommendedName>
        <fullName evidence="2">PKD domain-containing protein</fullName>
    </recommendedName>
</protein>
<dbReference type="Gene3D" id="2.60.40.10">
    <property type="entry name" value="Immunoglobulins"/>
    <property type="match status" value="2"/>
</dbReference>
<dbReference type="PROSITE" id="PS51257">
    <property type="entry name" value="PROKAR_LIPOPROTEIN"/>
    <property type="match status" value="1"/>
</dbReference>